<feature type="compositionally biased region" description="Low complexity" evidence="1">
    <location>
        <begin position="301"/>
        <end position="327"/>
    </location>
</feature>
<organism evidence="2 3">
    <name type="scientific">Nocardia caishijiensis</name>
    <dbReference type="NCBI Taxonomy" id="184756"/>
    <lineage>
        <taxon>Bacteria</taxon>
        <taxon>Bacillati</taxon>
        <taxon>Actinomycetota</taxon>
        <taxon>Actinomycetes</taxon>
        <taxon>Mycobacteriales</taxon>
        <taxon>Nocardiaceae</taxon>
        <taxon>Nocardia</taxon>
    </lineage>
</organism>
<feature type="compositionally biased region" description="Low complexity" evidence="1">
    <location>
        <begin position="260"/>
        <end position="279"/>
    </location>
</feature>
<feature type="compositionally biased region" description="Low complexity" evidence="1">
    <location>
        <begin position="350"/>
        <end position="372"/>
    </location>
</feature>
<comment type="caution">
    <text evidence="2">The sequence shown here is derived from an EMBL/GenBank/DDBJ whole genome shotgun (WGS) entry which is preliminary data.</text>
</comment>
<feature type="compositionally biased region" description="Acidic residues" evidence="1">
    <location>
        <begin position="283"/>
        <end position="300"/>
    </location>
</feature>
<dbReference type="EMBL" id="VMSD01000001">
    <property type="protein sequence ID" value="KAF0849225.1"/>
    <property type="molecule type" value="Genomic_DNA"/>
</dbReference>
<sequence>MTGMQSINGLDLLGNLRELVSFSGDDGELDSSEIADIQDQYNDQRAVARQQASQLGFDGEYRPQTVAKNNLFAGSVAELRAKVDKIDLDAVNDLIGAWTEISSRNSTSLDEFRKQIAHGMSPDVWAGSAATAAAQTVAAYDTTGKRVSTAAALTSNKLVELRTGLEPTKRLVPHQPEHRSGVDNFAGLFAGRSWRNDDVAEENARVEAVRVLQTVYAPVIYESDTNVPVIPVPKTVDNPGGVPEIPGGGGSGPGVGGSPGSQLAAAPSTPSAVTPTTDPGESPAEEPSPDDDQNSSDDDTPQTTDPSSTTPAATTPAATAPQSTTPGTPGGTGVPSGGAPGSGVPGAGAPGSSSPGAGAALPGGAASAAAGANRGGSAGTAARSGMPGMMSPGAGRGGGKDDESTKGVPDYLVTQENGEELTGLDSLPKMVPPVIGAD</sequence>
<evidence type="ECO:0000313" key="2">
    <source>
        <dbReference type="EMBL" id="KAF0849225.1"/>
    </source>
</evidence>
<feature type="region of interest" description="Disordered" evidence="1">
    <location>
        <begin position="229"/>
        <end position="438"/>
    </location>
</feature>
<dbReference type="RefSeq" id="WP_067978693.1">
    <property type="nucleotide sequence ID" value="NZ_VMSD01000001.1"/>
</dbReference>
<evidence type="ECO:0008006" key="4">
    <source>
        <dbReference type="Google" id="ProtNLM"/>
    </source>
</evidence>
<proteinExistence type="predicted"/>
<evidence type="ECO:0000313" key="3">
    <source>
        <dbReference type="Proteomes" id="UP000798951"/>
    </source>
</evidence>
<feature type="compositionally biased region" description="Gly residues" evidence="1">
    <location>
        <begin position="246"/>
        <end position="259"/>
    </location>
</feature>
<feature type="compositionally biased region" description="Gly residues" evidence="1">
    <location>
        <begin position="328"/>
        <end position="349"/>
    </location>
</feature>
<evidence type="ECO:0000256" key="1">
    <source>
        <dbReference type="SAM" id="MobiDB-lite"/>
    </source>
</evidence>
<gene>
    <name evidence="2" type="ORF">FNL39_101662</name>
</gene>
<dbReference type="Proteomes" id="UP000798951">
    <property type="component" value="Unassembled WGS sequence"/>
</dbReference>
<feature type="compositionally biased region" description="Low complexity" evidence="1">
    <location>
        <begin position="379"/>
        <end position="393"/>
    </location>
</feature>
<keyword evidence="3" id="KW-1185">Reference proteome</keyword>
<accession>A0ABQ6YTU2</accession>
<protein>
    <recommendedName>
        <fullName evidence="4">PPE family protein</fullName>
    </recommendedName>
</protein>
<name>A0ABQ6YTU2_9NOCA</name>
<reference evidence="2 3" key="1">
    <citation type="submission" date="2019-07" db="EMBL/GenBank/DDBJ databases">
        <title>Genomic Encyclopedia of Type Strains, Phase IV (KMG-IV): sequencing the most valuable type-strain genomes for metagenomic binning, comparative biology and taxonomic classification.</title>
        <authorList>
            <person name="Goeker M."/>
        </authorList>
    </citation>
    <scope>NUCLEOTIDE SEQUENCE [LARGE SCALE GENOMIC DNA]</scope>
    <source>
        <strain evidence="2 3">DSM 44831</strain>
    </source>
</reference>